<feature type="signal peptide" evidence="1">
    <location>
        <begin position="1"/>
        <end position="19"/>
    </location>
</feature>
<keyword evidence="1" id="KW-0732">Signal</keyword>
<accession>A0AAF0J9H9</accession>
<evidence type="ECO:0000256" key="1">
    <source>
        <dbReference type="SAM" id="SignalP"/>
    </source>
</evidence>
<evidence type="ECO:0000313" key="2">
    <source>
        <dbReference type="EMBL" id="WFD38175.1"/>
    </source>
</evidence>
<dbReference type="Proteomes" id="UP001217754">
    <property type="component" value="Chromosome 1"/>
</dbReference>
<organism evidence="2 3">
    <name type="scientific">Malassezia japonica</name>
    <dbReference type="NCBI Taxonomy" id="223818"/>
    <lineage>
        <taxon>Eukaryota</taxon>
        <taxon>Fungi</taxon>
        <taxon>Dikarya</taxon>
        <taxon>Basidiomycota</taxon>
        <taxon>Ustilaginomycotina</taxon>
        <taxon>Malasseziomycetes</taxon>
        <taxon>Malasseziales</taxon>
        <taxon>Malasseziaceae</taxon>
        <taxon>Malassezia</taxon>
    </lineage>
</organism>
<keyword evidence="3" id="KW-1185">Reference proteome</keyword>
<dbReference type="GeneID" id="85224772"/>
<evidence type="ECO:0008006" key="4">
    <source>
        <dbReference type="Google" id="ProtNLM"/>
    </source>
</evidence>
<dbReference type="RefSeq" id="XP_060121072.1">
    <property type="nucleotide sequence ID" value="XM_060265089.1"/>
</dbReference>
<feature type="chain" id="PRO_5042029192" description="Ricin B lectin domain-containing protein" evidence="1">
    <location>
        <begin position="20"/>
        <end position="215"/>
    </location>
</feature>
<dbReference type="AlphaFoldDB" id="A0AAF0J9H9"/>
<name>A0AAF0J9H9_9BASI</name>
<dbReference type="EMBL" id="CP119958">
    <property type="protein sequence ID" value="WFD38175.1"/>
    <property type="molecule type" value="Genomic_DNA"/>
</dbReference>
<sequence length="215" mass="23074">MKTVLAYALVALGATSALAAAVARSSDQLTCTEGRAIHALKWHDNDAPRDHGYLSFSNVKDSKGRPIATKLESDGSPAKPVNFTFASCAAPDGKPGWMGYGKGEQSNGRRYGHLQLESDKSKCLTATGLKTKGIHFALDDCHTEDSSIQRYQFFAEATNGITVGFLGSKNGTTGENYHQSLGSSKGHPLQLDYVGDADSDSTVFINWIPVYGEHE</sequence>
<protein>
    <recommendedName>
        <fullName evidence="4">Ricin B lectin domain-containing protein</fullName>
    </recommendedName>
</protein>
<reference evidence="2" key="1">
    <citation type="submission" date="2023-03" db="EMBL/GenBank/DDBJ databases">
        <title>Mating type loci evolution in Malassezia.</title>
        <authorList>
            <person name="Coelho M.A."/>
        </authorList>
    </citation>
    <scope>NUCLEOTIDE SEQUENCE</scope>
    <source>
        <strain evidence="2">CBS 9431</strain>
    </source>
</reference>
<proteinExistence type="predicted"/>
<gene>
    <name evidence="2" type="ORF">MJAP1_001123</name>
</gene>
<evidence type="ECO:0000313" key="3">
    <source>
        <dbReference type="Proteomes" id="UP001217754"/>
    </source>
</evidence>